<dbReference type="InterPro" id="IPR015797">
    <property type="entry name" value="NUDIX_hydrolase-like_dom_sf"/>
</dbReference>
<dbReference type="Proteomes" id="UP001225356">
    <property type="component" value="Unassembled WGS sequence"/>
</dbReference>
<evidence type="ECO:0000259" key="3">
    <source>
        <dbReference type="PROSITE" id="PS51462"/>
    </source>
</evidence>
<comment type="cofactor">
    <cofactor evidence="1">
        <name>Mg(2+)</name>
        <dbReference type="ChEBI" id="CHEBI:18420"/>
    </cofactor>
</comment>
<evidence type="ECO:0000256" key="1">
    <source>
        <dbReference type="ARBA" id="ARBA00001946"/>
    </source>
</evidence>
<gene>
    <name evidence="4" type="ORF">J2853_003501</name>
</gene>
<dbReference type="Pfam" id="PF00293">
    <property type="entry name" value="NUDIX"/>
    <property type="match status" value="1"/>
</dbReference>
<dbReference type="PANTHER" id="PTHR11839:SF18">
    <property type="entry name" value="NUDIX HYDROLASE DOMAIN-CONTAINING PROTEIN"/>
    <property type="match status" value="1"/>
</dbReference>
<comment type="caution">
    <text evidence="4">The sequence shown here is derived from an EMBL/GenBank/DDBJ whole genome shotgun (WGS) entry which is preliminary data.</text>
</comment>
<protein>
    <submittedName>
        <fullName evidence="4">8-oxo-dGTP pyrophosphatase MutT (NUDIX family)</fullName>
    </submittedName>
</protein>
<dbReference type="Gene3D" id="3.90.79.10">
    <property type="entry name" value="Nucleoside Triphosphate Pyrophosphohydrolase"/>
    <property type="match status" value="1"/>
</dbReference>
<dbReference type="RefSeq" id="WP_307559049.1">
    <property type="nucleotide sequence ID" value="NZ_JAUSQU010000001.1"/>
</dbReference>
<feature type="domain" description="Nudix hydrolase" evidence="3">
    <location>
        <begin position="36"/>
        <end position="162"/>
    </location>
</feature>
<reference evidence="4 5" key="1">
    <citation type="submission" date="2023-07" db="EMBL/GenBank/DDBJ databases">
        <title>Sequencing the genomes of 1000 actinobacteria strains.</title>
        <authorList>
            <person name="Klenk H.-P."/>
        </authorList>
    </citation>
    <scope>NUCLEOTIDE SEQUENCE [LARGE SCALE GENOMIC DNA]</scope>
    <source>
        <strain evidence="4 5">DSM 46740</strain>
    </source>
</reference>
<keyword evidence="5" id="KW-1185">Reference proteome</keyword>
<evidence type="ECO:0000313" key="4">
    <source>
        <dbReference type="EMBL" id="MDP9844290.1"/>
    </source>
</evidence>
<sequence length="177" mass="19279">MREVRAYANRFVEVFDDEVEFPDGAQGCYLRIVHVGTGPGVVILPVHAGSVGLVYTYRYPLGAWQWGLPRGFGRHPDPEVTARAELRQELGVEAAKVRLLGMQTPDSGLLASRVAIMLAEVADPSGRPQDRREVAASRWVPLHELRAMAAANELEDGMTLAALALADAKGVFEPPHV</sequence>
<evidence type="ECO:0000256" key="2">
    <source>
        <dbReference type="ARBA" id="ARBA00022801"/>
    </source>
</evidence>
<dbReference type="InterPro" id="IPR000086">
    <property type="entry name" value="NUDIX_hydrolase_dom"/>
</dbReference>
<dbReference type="SUPFAM" id="SSF55811">
    <property type="entry name" value="Nudix"/>
    <property type="match status" value="1"/>
</dbReference>
<accession>A0ABT9QC06</accession>
<dbReference type="EMBL" id="JAUSQU010000001">
    <property type="protein sequence ID" value="MDP9844290.1"/>
    <property type="molecule type" value="Genomic_DNA"/>
</dbReference>
<evidence type="ECO:0000313" key="5">
    <source>
        <dbReference type="Proteomes" id="UP001225356"/>
    </source>
</evidence>
<name>A0ABT9QC06_9ACTN</name>
<keyword evidence="2" id="KW-0378">Hydrolase</keyword>
<dbReference type="PANTHER" id="PTHR11839">
    <property type="entry name" value="UDP/ADP-SUGAR PYROPHOSPHATASE"/>
    <property type="match status" value="1"/>
</dbReference>
<dbReference type="PROSITE" id="PS51462">
    <property type="entry name" value="NUDIX"/>
    <property type="match status" value="1"/>
</dbReference>
<proteinExistence type="predicted"/>
<dbReference type="CDD" id="cd03424">
    <property type="entry name" value="NUDIX_ADPRase_Nudt5_UGPPase_Nudt14"/>
    <property type="match status" value="1"/>
</dbReference>
<organism evidence="4 5">
    <name type="scientific">Streptosporangium lutulentum</name>
    <dbReference type="NCBI Taxonomy" id="1461250"/>
    <lineage>
        <taxon>Bacteria</taxon>
        <taxon>Bacillati</taxon>
        <taxon>Actinomycetota</taxon>
        <taxon>Actinomycetes</taxon>
        <taxon>Streptosporangiales</taxon>
        <taxon>Streptosporangiaceae</taxon>
        <taxon>Streptosporangium</taxon>
    </lineage>
</organism>